<gene>
    <name evidence="3" type="ORF">M513_08239</name>
    <name evidence="4" type="ORF">M514_08239</name>
</gene>
<evidence type="ECO:0000256" key="2">
    <source>
        <dbReference type="SAM" id="Phobius"/>
    </source>
</evidence>
<feature type="compositionally biased region" description="Polar residues" evidence="1">
    <location>
        <begin position="79"/>
        <end position="93"/>
    </location>
</feature>
<feature type="transmembrane region" description="Helical" evidence="2">
    <location>
        <begin position="42"/>
        <end position="62"/>
    </location>
</feature>
<dbReference type="EMBL" id="KL367540">
    <property type="protein sequence ID" value="KFD65313.1"/>
    <property type="molecule type" value="Genomic_DNA"/>
</dbReference>
<keyword evidence="2" id="KW-1133">Transmembrane helix</keyword>
<name>A0A085M130_9BILA</name>
<keyword evidence="2" id="KW-0812">Transmembrane</keyword>
<keyword evidence="5" id="KW-1185">Reference proteome</keyword>
<dbReference type="Proteomes" id="UP000030758">
    <property type="component" value="Unassembled WGS sequence"/>
</dbReference>
<accession>A0A085M130</accession>
<feature type="region of interest" description="Disordered" evidence="1">
    <location>
        <begin position="73"/>
        <end position="105"/>
    </location>
</feature>
<evidence type="ECO:0000313" key="4">
    <source>
        <dbReference type="EMBL" id="KFD65313.1"/>
    </source>
</evidence>
<dbReference type="AlphaFoldDB" id="A0A085M130"/>
<proteinExistence type="predicted"/>
<protein>
    <submittedName>
        <fullName evidence="3">Uncharacterized protein</fullName>
    </submittedName>
</protein>
<sequence>MLQTSKRITCSRPVSKTDKYAYNAMIMHFDGFQKDAQYSMEIFVLSALLVVTSAVAVTVACVKLREEWQRIAGQHQRDAQSVQTRSNTSSKTVPSMEEKTVESQDDSFNLKFAGSGVHVFYPPLSSRRPSPWRLQHTLHKPPRLVDVTMKLKRKEREETTDSSMEQNKSSEQRSELHSGQLLRDQKSVSVSFDDESVEDV</sequence>
<keyword evidence="2" id="KW-0472">Membrane</keyword>
<organism evidence="3 5">
    <name type="scientific">Trichuris suis</name>
    <name type="common">pig whipworm</name>
    <dbReference type="NCBI Taxonomy" id="68888"/>
    <lineage>
        <taxon>Eukaryota</taxon>
        <taxon>Metazoa</taxon>
        <taxon>Ecdysozoa</taxon>
        <taxon>Nematoda</taxon>
        <taxon>Enoplea</taxon>
        <taxon>Dorylaimia</taxon>
        <taxon>Trichinellida</taxon>
        <taxon>Trichuridae</taxon>
        <taxon>Trichuris</taxon>
    </lineage>
</organism>
<evidence type="ECO:0000313" key="3">
    <source>
        <dbReference type="EMBL" id="KFD50926.1"/>
    </source>
</evidence>
<evidence type="ECO:0000256" key="1">
    <source>
        <dbReference type="SAM" id="MobiDB-lite"/>
    </source>
</evidence>
<dbReference type="Proteomes" id="UP000030764">
    <property type="component" value="Unassembled WGS sequence"/>
</dbReference>
<reference evidence="3 5" key="1">
    <citation type="journal article" date="2014" name="Nat. Genet.">
        <title>Genome and transcriptome of the porcine whipworm Trichuris suis.</title>
        <authorList>
            <person name="Jex A.R."/>
            <person name="Nejsum P."/>
            <person name="Schwarz E.M."/>
            <person name="Hu L."/>
            <person name="Young N.D."/>
            <person name="Hall R.S."/>
            <person name="Korhonen P.K."/>
            <person name="Liao S."/>
            <person name="Thamsborg S."/>
            <person name="Xia J."/>
            <person name="Xu P."/>
            <person name="Wang S."/>
            <person name="Scheerlinck J.P."/>
            <person name="Hofmann A."/>
            <person name="Sternberg P.W."/>
            <person name="Wang J."/>
            <person name="Gasser R.B."/>
        </authorList>
    </citation>
    <scope>NUCLEOTIDE SEQUENCE [LARGE SCALE GENOMIC DNA]</scope>
    <source>
        <strain evidence="4">DCEP-RM93F</strain>
        <strain evidence="3">DCEP-RM93M</strain>
    </source>
</reference>
<dbReference type="EMBL" id="KL363246">
    <property type="protein sequence ID" value="KFD50926.1"/>
    <property type="molecule type" value="Genomic_DNA"/>
</dbReference>
<feature type="region of interest" description="Disordered" evidence="1">
    <location>
        <begin position="152"/>
        <end position="200"/>
    </location>
</feature>
<evidence type="ECO:0000313" key="5">
    <source>
        <dbReference type="Proteomes" id="UP000030764"/>
    </source>
</evidence>